<reference evidence="1" key="1">
    <citation type="submission" date="2018-12" db="EMBL/GenBank/DDBJ databases">
        <title>Characterization of a N4-like bacteriophage infecting a coral-derived Vibrio strain.</title>
        <authorList>
            <person name="Huang S."/>
        </authorList>
    </citation>
    <scope>NUCLEOTIDE SEQUENCE [LARGE SCALE GENOMIC DNA]</scope>
</reference>
<protein>
    <submittedName>
        <fullName evidence="1">Uncharacterized protein</fullName>
    </submittedName>
</protein>
<keyword evidence="2" id="KW-1185">Reference proteome</keyword>
<evidence type="ECO:0000313" key="1">
    <source>
        <dbReference type="EMBL" id="AZU99620.1"/>
    </source>
</evidence>
<gene>
    <name evidence="1" type="ORF">SBP1_gp028</name>
</gene>
<proteinExistence type="predicted"/>
<organism evidence="1">
    <name type="scientific">Vibrio virus vB_VspP_SBP1</name>
    <dbReference type="NCBI Taxonomy" id="2500581"/>
    <lineage>
        <taxon>Viruses</taxon>
        <taxon>Duplodnaviria</taxon>
        <taxon>Heunggongvirae</taxon>
        <taxon>Uroviricota</taxon>
        <taxon>Caudoviricetes</taxon>
        <taxon>Schitoviridae</taxon>
        <taxon>Electravirus</taxon>
        <taxon>Electravirus Sbp1</taxon>
    </lineage>
</organism>
<evidence type="ECO:0000313" key="2">
    <source>
        <dbReference type="Proteomes" id="UP000290131"/>
    </source>
</evidence>
<accession>A0A3T0IIK2</accession>
<dbReference type="EMBL" id="MK301608">
    <property type="protein sequence ID" value="AZU99620.1"/>
    <property type="molecule type" value="Genomic_DNA"/>
</dbReference>
<name>A0A3T0IIK2_9CAUD</name>
<dbReference type="Proteomes" id="UP000290131">
    <property type="component" value="Segment"/>
</dbReference>
<sequence length="61" mass="6898">MKVEVIKDGEVVQTYNQSVEALVPSKHDKITIDGTEHTIIGRKIETEVNRSKAHHSIKLFV</sequence>